<accession>X1A3V0</accession>
<dbReference type="EMBL" id="BART01003279">
    <property type="protein sequence ID" value="GAG54901.1"/>
    <property type="molecule type" value="Genomic_DNA"/>
</dbReference>
<reference evidence="1" key="1">
    <citation type="journal article" date="2014" name="Front. Microbiol.">
        <title>High frequency of phylogenetically diverse reductive dehalogenase-homologous genes in deep subseafloor sedimentary metagenomes.</title>
        <authorList>
            <person name="Kawai M."/>
            <person name="Futagami T."/>
            <person name="Toyoda A."/>
            <person name="Takaki Y."/>
            <person name="Nishi S."/>
            <person name="Hori S."/>
            <person name="Arai W."/>
            <person name="Tsubouchi T."/>
            <person name="Morono Y."/>
            <person name="Uchiyama I."/>
            <person name="Ito T."/>
            <person name="Fujiyama A."/>
            <person name="Inagaki F."/>
            <person name="Takami H."/>
        </authorList>
    </citation>
    <scope>NUCLEOTIDE SEQUENCE</scope>
    <source>
        <strain evidence="1">Expedition CK06-06</strain>
    </source>
</reference>
<dbReference type="AlphaFoldDB" id="X1A3V0"/>
<proteinExistence type="predicted"/>
<protein>
    <recommendedName>
        <fullName evidence="2">DhaL domain-containing protein</fullName>
    </recommendedName>
</protein>
<organism evidence="1">
    <name type="scientific">marine sediment metagenome</name>
    <dbReference type="NCBI Taxonomy" id="412755"/>
    <lineage>
        <taxon>unclassified sequences</taxon>
        <taxon>metagenomes</taxon>
        <taxon>ecological metagenomes</taxon>
    </lineage>
</organism>
<gene>
    <name evidence="1" type="ORF">S01H4_09208</name>
</gene>
<name>X1A3V0_9ZZZZ</name>
<comment type="caution">
    <text evidence="1">The sequence shown here is derived from an EMBL/GenBank/DDBJ whole genome shotgun (WGS) entry which is preliminary data.</text>
</comment>
<sequence length="51" mass="5553">MQSGIIQRLLEWIRKIKRELDKVVGEIGGDGYSIGVSAPFGVAVSISFSLM</sequence>
<evidence type="ECO:0008006" key="2">
    <source>
        <dbReference type="Google" id="ProtNLM"/>
    </source>
</evidence>
<evidence type="ECO:0000313" key="1">
    <source>
        <dbReference type="EMBL" id="GAG54901.1"/>
    </source>
</evidence>